<dbReference type="AlphaFoldDB" id="A0A9D0ZNQ8"/>
<dbReference type="InterPro" id="IPR006000">
    <property type="entry name" value="Xylulokinase"/>
</dbReference>
<reference evidence="13" key="1">
    <citation type="submission" date="2020-10" db="EMBL/GenBank/DDBJ databases">
        <authorList>
            <person name="Gilroy R."/>
        </authorList>
    </citation>
    <scope>NUCLEOTIDE SEQUENCE</scope>
    <source>
        <strain evidence="13">ChiSjej6B24-2974</strain>
    </source>
</reference>
<dbReference type="InterPro" id="IPR018484">
    <property type="entry name" value="FGGY_N"/>
</dbReference>
<comment type="catalytic activity">
    <reaction evidence="8 10">
        <text>D-xylulose + ATP = D-xylulose 5-phosphate + ADP + H(+)</text>
        <dbReference type="Rhea" id="RHEA:10964"/>
        <dbReference type="ChEBI" id="CHEBI:15378"/>
        <dbReference type="ChEBI" id="CHEBI:17140"/>
        <dbReference type="ChEBI" id="CHEBI:30616"/>
        <dbReference type="ChEBI" id="CHEBI:57737"/>
        <dbReference type="ChEBI" id="CHEBI:456216"/>
        <dbReference type="EC" id="2.7.1.17"/>
    </reaction>
</comment>
<evidence type="ECO:0000256" key="7">
    <source>
        <dbReference type="ARBA" id="ARBA00023277"/>
    </source>
</evidence>
<keyword evidence="5 8" id="KW-0418">Kinase</keyword>
<evidence type="ECO:0000259" key="12">
    <source>
        <dbReference type="Pfam" id="PF02782"/>
    </source>
</evidence>
<proteinExistence type="inferred from homology"/>
<evidence type="ECO:0000256" key="2">
    <source>
        <dbReference type="ARBA" id="ARBA00022629"/>
    </source>
</evidence>
<keyword evidence="2 8" id="KW-0859">Xylose metabolism</keyword>
<keyword evidence="3 8" id="KW-0808">Transferase</keyword>
<evidence type="ECO:0000256" key="4">
    <source>
        <dbReference type="ARBA" id="ARBA00022741"/>
    </source>
</evidence>
<sequence length="511" mass="54780">MASKYLIGLDIGTSGAKCILVDDQGAVLASSTQEYPLYTPRPGWAEQNPEDWWDAVVRGLKVILPKANVPKDQIAGVSFSGQMHGLVALDKDLNVIRPAILWCDSRTQKQCDWITEKAGGLSGLLSYTNNQMLAGYTGGKLIWFKEEEPELFAKMWRFVCPKDYIRLKVCGELAIDASDASGTGFFNTRERVWADDLIALAGLDKAIFPDVLESTDLAGRVTRACAEETGLPEGLPVYAGGGDAVIQTTGAGLVKPGVVGVVIGTAGNVSMALDKYFDNPKGALQMFCNNAPGLWQAIGCTLAAGGSYRWYRDTLCEHLKEMAAQGKGNVYDLMGDLAAQSKPGANGVLFAPYMSGERCPYPDPNARGVFYGLSLSSTRADITRAVMEGVTYSLKQVADLMDGFVPIEKVYSSGGGSVSPLWRQMQADIFDLPVYTMSASGEGGAYGAILVAGVGAGVWGSLEEAASIIHPETETLPIRENQKAYQDAYGLYCELYGALKPVYDKGAALEL</sequence>
<feature type="domain" description="Carbohydrate kinase FGGY C-terminal" evidence="12">
    <location>
        <begin position="261"/>
        <end position="455"/>
    </location>
</feature>
<dbReference type="PROSITE" id="PS00445">
    <property type="entry name" value="FGGY_KINASES_2"/>
    <property type="match status" value="1"/>
</dbReference>
<evidence type="ECO:0000313" key="14">
    <source>
        <dbReference type="Proteomes" id="UP000824260"/>
    </source>
</evidence>
<dbReference type="GO" id="GO:0004856">
    <property type="term" value="F:D-xylulokinase activity"/>
    <property type="evidence" value="ECO:0007669"/>
    <property type="project" value="UniProtKB-UniRule"/>
</dbReference>
<evidence type="ECO:0000256" key="10">
    <source>
        <dbReference type="RuleBase" id="RU364073"/>
    </source>
</evidence>
<dbReference type="GO" id="GO:0005998">
    <property type="term" value="P:xylulose catabolic process"/>
    <property type="evidence" value="ECO:0007669"/>
    <property type="project" value="UniProtKB-UniRule"/>
</dbReference>
<feature type="site" description="Important for activity" evidence="8">
    <location>
        <position position="10"/>
    </location>
</feature>
<dbReference type="PIRSF" id="PIRSF000538">
    <property type="entry name" value="GlpK"/>
    <property type="match status" value="1"/>
</dbReference>
<feature type="active site" description="Proton acceptor" evidence="8">
    <location>
        <position position="243"/>
    </location>
</feature>
<comment type="similarity">
    <text evidence="1 8 9">Belongs to the FGGY kinase family.</text>
</comment>
<organism evidence="13 14">
    <name type="scientific">Candidatus Pullichristensenella stercorigallinarum</name>
    <dbReference type="NCBI Taxonomy" id="2840909"/>
    <lineage>
        <taxon>Bacteria</taxon>
        <taxon>Bacillati</taxon>
        <taxon>Bacillota</taxon>
        <taxon>Clostridia</taxon>
        <taxon>Candidatus Pullichristensenella</taxon>
    </lineage>
</organism>
<keyword evidence="4 8" id="KW-0547">Nucleotide-binding</keyword>
<dbReference type="SUPFAM" id="SSF53067">
    <property type="entry name" value="Actin-like ATPase domain"/>
    <property type="match status" value="2"/>
</dbReference>
<dbReference type="Pfam" id="PF02782">
    <property type="entry name" value="FGGY_C"/>
    <property type="match status" value="1"/>
</dbReference>
<dbReference type="InterPro" id="IPR000577">
    <property type="entry name" value="Carb_kinase_FGGY"/>
</dbReference>
<feature type="binding site" evidence="8">
    <location>
        <begin position="83"/>
        <end position="84"/>
    </location>
    <ligand>
        <name>substrate</name>
    </ligand>
</feature>
<dbReference type="PANTHER" id="PTHR43095">
    <property type="entry name" value="SUGAR KINASE"/>
    <property type="match status" value="1"/>
</dbReference>
<keyword evidence="7 8" id="KW-0119">Carbohydrate metabolism</keyword>
<evidence type="ECO:0000256" key="3">
    <source>
        <dbReference type="ARBA" id="ARBA00022679"/>
    </source>
</evidence>
<evidence type="ECO:0000313" key="13">
    <source>
        <dbReference type="EMBL" id="HIQ83597.1"/>
    </source>
</evidence>
<evidence type="ECO:0000256" key="8">
    <source>
        <dbReference type="HAMAP-Rule" id="MF_02220"/>
    </source>
</evidence>
<dbReference type="CDD" id="cd07808">
    <property type="entry name" value="ASKHA_NBD_FGGY_EcXK-like"/>
    <property type="match status" value="1"/>
</dbReference>
<dbReference type="InterPro" id="IPR043129">
    <property type="entry name" value="ATPase_NBD"/>
</dbReference>
<dbReference type="NCBIfam" id="TIGR01312">
    <property type="entry name" value="XylB"/>
    <property type="match status" value="1"/>
</dbReference>
<accession>A0A9D0ZNQ8</accession>
<name>A0A9D0ZNQ8_9FIRM</name>
<comment type="function">
    <text evidence="8">Catalyzes the phosphorylation of D-xylulose to D-xylulose 5-phosphate.</text>
</comment>
<dbReference type="Proteomes" id="UP000824260">
    <property type="component" value="Unassembled WGS sequence"/>
</dbReference>
<gene>
    <name evidence="8 10 13" type="primary">xylB</name>
    <name evidence="13" type="ORF">IAA52_10915</name>
</gene>
<dbReference type="InterPro" id="IPR050406">
    <property type="entry name" value="FGGY_Carb_Kinase"/>
</dbReference>
<feature type="domain" description="Carbohydrate kinase FGGY N-terminal" evidence="11">
    <location>
        <begin position="5"/>
        <end position="246"/>
    </location>
</feature>
<dbReference type="PANTHER" id="PTHR43095:SF5">
    <property type="entry name" value="XYLULOSE KINASE"/>
    <property type="match status" value="1"/>
</dbReference>
<evidence type="ECO:0000256" key="9">
    <source>
        <dbReference type="RuleBase" id="RU003733"/>
    </source>
</evidence>
<dbReference type="EMBL" id="DVFZ01000103">
    <property type="protein sequence ID" value="HIQ83597.1"/>
    <property type="molecule type" value="Genomic_DNA"/>
</dbReference>
<dbReference type="GO" id="GO:0005524">
    <property type="term" value="F:ATP binding"/>
    <property type="evidence" value="ECO:0007669"/>
    <property type="project" value="UniProtKB-UniRule"/>
</dbReference>
<dbReference type="InterPro" id="IPR018485">
    <property type="entry name" value="FGGY_C"/>
</dbReference>
<dbReference type="InterPro" id="IPR018483">
    <property type="entry name" value="Carb_kinase_FGGY_CS"/>
</dbReference>
<reference evidence="13" key="2">
    <citation type="journal article" date="2021" name="PeerJ">
        <title>Extensive microbial diversity within the chicken gut microbiome revealed by metagenomics and culture.</title>
        <authorList>
            <person name="Gilroy R."/>
            <person name="Ravi A."/>
            <person name="Getino M."/>
            <person name="Pursley I."/>
            <person name="Horton D.L."/>
            <person name="Alikhan N.F."/>
            <person name="Baker D."/>
            <person name="Gharbi K."/>
            <person name="Hall N."/>
            <person name="Watson M."/>
            <person name="Adriaenssens E.M."/>
            <person name="Foster-Nyarko E."/>
            <person name="Jarju S."/>
            <person name="Secka A."/>
            <person name="Antonio M."/>
            <person name="Oren A."/>
            <person name="Chaudhuri R.R."/>
            <person name="La Ragione R."/>
            <person name="Hildebrand F."/>
            <person name="Pallen M.J."/>
        </authorList>
    </citation>
    <scope>NUCLEOTIDE SEQUENCE</scope>
    <source>
        <strain evidence="13">ChiSjej6B24-2974</strain>
    </source>
</reference>
<dbReference type="GO" id="GO:0042732">
    <property type="term" value="P:D-xylose metabolic process"/>
    <property type="evidence" value="ECO:0007669"/>
    <property type="project" value="UniProtKB-KW"/>
</dbReference>
<evidence type="ECO:0000256" key="5">
    <source>
        <dbReference type="ARBA" id="ARBA00022777"/>
    </source>
</evidence>
<keyword evidence="6 8" id="KW-0067">ATP-binding</keyword>
<evidence type="ECO:0000256" key="6">
    <source>
        <dbReference type="ARBA" id="ARBA00022840"/>
    </source>
</evidence>
<dbReference type="HAMAP" id="MF_02220">
    <property type="entry name" value="XylB"/>
    <property type="match status" value="1"/>
</dbReference>
<evidence type="ECO:0000259" key="11">
    <source>
        <dbReference type="Pfam" id="PF00370"/>
    </source>
</evidence>
<evidence type="ECO:0000256" key="1">
    <source>
        <dbReference type="ARBA" id="ARBA00009156"/>
    </source>
</evidence>
<comment type="caution">
    <text evidence="13">The sequence shown here is derived from an EMBL/GenBank/DDBJ whole genome shotgun (WGS) entry which is preliminary data.</text>
</comment>
<dbReference type="EC" id="2.7.1.17" evidence="8 10"/>
<dbReference type="Pfam" id="PF00370">
    <property type="entry name" value="FGGY_N"/>
    <property type="match status" value="1"/>
</dbReference>
<protein>
    <recommendedName>
        <fullName evidence="8 10">Xylulose kinase</fullName>
        <shortName evidence="8 10">Xylulokinase</shortName>
        <ecNumber evidence="8 10">2.7.1.17</ecNumber>
    </recommendedName>
</protein>
<dbReference type="Gene3D" id="3.30.420.40">
    <property type="match status" value="2"/>
</dbReference>